<comment type="caution">
    <text evidence="3">The sequence shown here is derived from an EMBL/GenBank/DDBJ whole genome shotgun (WGS) entry which is preliminary data.</text>
</comment>
<name>A0ABW1ENX0_9BACT</name>
<reference evidence="4" key="1">
    <citation type="journal article" date="2019" name="Int. J. Syst. Evol. Microbiol.">
        <title>The Global Catalogue of Microorganisms (GCM) 10K type strain sequencing project: providing services to taxonomists for standard genome sequencing and annotation.</title>
        <authorList>
            <consortium name="The Broad Institute Genomics Platform"/>
            <consortium name="The Broad Institute Genome Sequencing Center for Infectious Disease"/>
            <person name="Wu L."/>
            <person name="Ma J."/>
        </authorList>
    </citation>
    <scope>NUCLEOTIDE SEQUENCE [LARGE SCALE GENOMIC DNA]</scope>
    <source>
        <strain evidence="4">JCM 4087</strain>
    </source>
</reference>
<dbReference type="RefSeq" id="WP_263332153.1">
    <property type="nucleotide sequence ID" value="NZ_JAGSYH010000001.1"/>
</dbReference>
<dbReference type="EMBL" id="JBHSPH010000010">
    <property type="protein sequence ID" value="MFC5865002.1"/>
    <property type="molecule type" value="Genomic_DNA"/>
</dbReference>
<proteinExistence type="predicted"/>
<evidence type="ECO:0000313" key="3">
    <source>
        <dbReference type="EMBL" id="MFC5865002.1"/>
    </source>
</evidence>
<dbReference type="Proteomes" id="UP001596091">
    <property type="component" value="Unassembled WGS sequence"/>
</dbReference>
<evidence type="ECO:0000256" key="1">
    <source>
        <dbReference type="SAM" id="MobiDB-lite"/>
    </source>
</evidence>
<accession>A0ABW1ENX0</accession>
<dbReference type="Pfam" id="PF07638">
    <property type="entry name" value="Sigma70_ECF"/>
    <property type="match status" value="1"/>
</dbReference>
<sequence length="108" mass="12300">MNAAQGEVTRLLQQLKQGDPDAEQRLIPLVYNELRRIASINLRHERAGHSFQATALVHEAYLKLTDLKEIDWPISDVDPMVRAHRQPQFHALSGHRSAQRQKDDPSAS</sequence>
<evidence type="ECO:0000259" key="2">
    <source>
        <dbReference type="Pfam" id="PF07638"/>
    </source>
</evidence>
<feature type="domain" description="RNA polymerase sigma-70 ECF-like HTH" evidence="2">
    <location>
        <begin position="6"/>
        <end position="68"/>
    </location>
</feature>
<evidence type="ECO:0000313" key="4">
    <source>
        <dbReference type="Proteomes" id="UP001596091"/>
    </source>
</evidence>
<keyword evidence="4" id="KW-1185">Reference proteome</keyword>
<feature type="region of interest" description="Disordered" evidence="1">
    <location>
        <begin position="85"/>
        <end position="108"/>
    </location>
</feature>
<protein>
    <submittedName>
        <fullName evidence="3">ECF-type sigma factor</fullName>
    </submittedName>
</protein>
<organism evidence="3 4">
    <name type="scientific">Acidicapsa dinghuensis</name>
    <dbReference type="NCBI Taxonomy" id="2218256"/>
    <lineage>
        <taxon>Bacteria</taxon>
        <taxon>Pseudomonadati</taxon>
        <taxon>Acidobacteriota</taxon>
        <taxon>Terriglobia</taxon>
        <taxon>Terriglobales</taxon>
        <taxon>Acidobacteriaceae</taxon>
        <taxon>Acidicapsa</taxon>
    </lineage>
</organism>
<dbReference type="InterPro" id="IPR053812">
    <property type="entry name" value="HTH_Sigma70_ECF-like"/>
</dbReference>
<gene>
    <name evidence="3" type="ORF">ACFPT7_22025</name>
</gene>